<dbReference type="EMBL" id="JASWJB010000045">
    <property type="protein sequence ID" value="KAK2606140.1"/>
    <property type="molecule type" value="Genomic_DNA"/>
</dbReference>
<dbReference type="AlphaFoldDB" id="A0AAJ0G0I4"/>
<keyword evidence="6" id="KW-1185">Reference proteome</keyword>
<dbReference type="Gene3D" id="3.40.50.1240">
    <property type="entry name" value="Phosphoglycerate mutase-like"/>
    <property type="match status" value="1"/>
</dbReference>
<organism evidence="5 6">
    <name type="scientific">Conoideocrella luteorostrata</name>
    <dbReference type="NCBI Taxonomy" id="1105319"/>
    <lineage>
        <taxon>Eukaryota</taxon>
        <taxon>Fungi</taxon>
        <taxon>Dikarya</taxon>
        <taxon>Ascomycota</taxon>
        <taxon>Pezizomycotina</taxon>
        <taxon>Sordariomycetes</taxon>
        <taxon>Hypocreomycetidae</taxon>
        <taxon>Hypocreales</taxon>
        <taxon>Clavicipitaceae</taxon>
        <taxon>Conoideocrella</taxon>
    </lineage>
</organism>
<evidence type="ECO:0000256" key="2">
    <source>
        <dbReference type="SAM" id="MobiDB-lite"/>
    </source>
</evidence>
<evidence type="ECO:0008006" key="7">
    <source>
        <dbReference type="Google" id="ProtNLM"/>
    </source>
</evidence>
<proteinExistence type="inferred from homology"/>
<keyword evidence="3" id="KW-1133">Transmembrane helix</keyword>
<dbReference type="Pfam" id="PF00328">
    <property type="entry name" value="His_Phos_2"/>
    <property type="match status" value="1"/>
</dbReference>
<dbReference type="PANTHER" id="PTHR11567:SF142">
    <property type="entry name" value="PHOSPHOGLYCERATE MUTASE-LIKE PROTEIN"/>
    <property type="match status" value="1"/>
</dbReference>
<feature type="chain" id="PRO_5042567844" description="Histidine acid phosphatase" evidence="4">
    <location>
        <begin position="26"/>
        <end position="489"/>
    </location>
</feature>
<dbReference type="InterPro" id="IPR029033">
    <property type="entry name" value="His_PPase_superfam"/>
</dbReference>
<dbReference type="SUPFAM" id="SSF53254">
    <property type="entry name" value="Phosphoglycerate mutase-like"/>
    <property type="match status" value="1"/>
</dbReference>
<dbReference type="InterPro" id="IPR000560">
    <property type="entry name" value="His_Pase_clade-2"/>
</dbReference>
<evidence type="ECO:0000256" key="4">
    <source>
        <dbReference type="SAM" id="SignalP"/>
    </source>
</evidence>
<keyword evidence="3" id="KW-0812">Transmembrane</keyword>
<name>A0AAJ0G0I4_9HYPO</name>
<dbReference type="GO" id="GO:0016791">
    <property type="term" value="F:phosphatase activity"/>
    <property type="evidence" value="ECO:0007669"/>
    <property type="project" value="TreeGrafter"/>
</dbReference>
<accession>A0AAJ0G0I4</accession>
<evidence type="ECO:0000313" key="6">
    <source>
        <dbReference type="Proteomes" id="UP001251528"/>
    </source>
</evidence>
<dbReference type="PANTHER" id="PTHR11567">
    <property type="entry name" value="ACID PHOSPHATASE-RELATED"/>
    <property type="match status" value="1"/>
</dbReference>
<reference evidence="5" key="1">
    <citation type="submission" date="2023-06" db="EMBL/GenBank/DDBJ databases">
        <title>Conoideocrella luteorostrata (Hypocreales: Clavicipitaceae), a potential biocontrol fungus for elongate hemlock scale in United States Christmas tree production areas.</title>
        <authorList>
            <person name="Barrett H."/>
            <person name="Lovett B."/>
            <person name="Macias A.M."/>
            <person name="Stajich J.E."/>
            <person name="Kasson M.T."/>
        </authorList>
    </citation>
    <scope>NUCLEOTIDE SEQUENCE</scope>
    <source>
        <strain evidence="5">ARSEF 14590</strain>
    </source>
</reference>
<comment type="caution">
    <text evidence="5">The sequence shown here is derived from an EMBL/GenBank/DDBJ whole genome shotgun (WGS) entry which is preliminary data.</text>
</comment>
<feature type="transmembrane region" description="Helical" evidence="3">
    <location>
        <begin position="441"/>
        <end position="464"/>
    </location>
</feature>
<dbReference type="InterPro" id="IPR050645">
    <property type="entry name" value="Histidine_acid_phosphatase"/>
</dbReference>
<feature type="region of interest" description="Disordered" evidence="2">
    <location>
        <begin position="413"/>
        <end position="436"/>
    </location>
</feature>
<sequence length="489" mass="51168">MPSSKLLLAVSSAAAFFTSLAAAAAADSNERILGVYIFHRHGDRTAKAWAPVNLTALGADEVYSSGAFYRSRYVQSDASLRVSGISPDVAVLSQLSVTSPKDAVLHNSASVFLQGLYPPTRQAETLANGSKIVAPLNGYQYVPVDAISDAATANKAENQGWLQGSSGCDKGVASSNSYFNSADYKKTFDDSKNFYQSLLPVINSTYNSDAATFKNGYTIFDYINVAKIHNASIPSTDLITNDTFSRLYNLASIHEWNLAYNASEPVRAIAGSVLAGQIIDSLQAIIDGAKGASKFNVQFGAYGTFMAFFGLAQLPKASPDFYGICDYASSMTFELYTTSTAAKPAAADINVRFLFANGTAAASTGGVKQFPLFGQDKTSLSWNDFKSGMSKFAIADTKHYCDLCGSTSGTCASNSTTSKGDGNGASTQSNNDSGNGVSKPVAGVIGALVTLVVILGLQAAVMLLGGLRLVKKSTLAGARGPEAGGVKGQ</sequence>
<keyword evidence="3" id="KW-0472">Membrane</keyword>
<gene>
    <name evidence="5" type="ORF">QQS21_003423</name>
</gene>
<dbReference type="Proteomes" id="UP001251528">
    <property type="component" value="Unassembled WGS sequence"/>
</dbReference>
<feature type="signal peptide" evidence="4">
    <location>
        <begin position="1"/>
        <end position="25"/>
    </location>
</feature>
<keyword evidence="4" id="KW-0732">Signal</keyword>
<evidence type="ECO:0000313" key="5">
    <source>
        <dbReference type="EMBL" id="KAK2606140.1"/>
    </source>
</evidence>
<protein>
    <recommendedName>
        <fullName evidence="7">Histidine acid phosphatase</fullName>
    </recommendedName>
</protein>
<evidence type="ECO:0000256" key="3">
    <source>
        <dbReference type="SAM" id="Phobius"/>
    </source>
</evidence>
<evidence type="ECO:0000256" key="1">
    <source>
        <dbReference type="ARBA" id="ARBA00005375"/>
    </source>
</evidence>
<comment type="similarity">
    <text evidence="1">Belongs to the histidine acid phosphatase family.</text>
</comment>